<dbReference type="InterPro" id="IPR039426">
    <property type="entry name" value="TonB-dep_rcpt-like"/>
</dbReference>
<dbReference type="OrthoDB" id="7622322at2"/>
<keyword evidence="11" id="KW-1185">Reference proteome</keyword>
<dbReference type="EMBL" id="SSHH01000001">
    <property type="protein sequence ID" value="TIX51282.1"/>
    <property type="molecule type" value="Genomic_DNA"/>
</dbReference>
<keyword evidence="3" id="KW-1134">Transmembrane beta strand</keyword>
<dbReference type="PANTHER" id="PTHR30069:SF29">
    <property type="entry name" value="HEMOGLOBIN AND HEMOGLOBIN-HAPTOGLOBIN-BINDING PROTEIN 1-RELATED"/>
    <property type="match status" value="1"/>
</dbReference>
<accession>A0A4T3F6I3</accession>
<dbReference type="Pfam" id="PF07715">
    <property type="entry name" value="Plug"/>
    <property type="match status" value="1"/>
</dbReference>
<dbReference type="AlphaFoldDB" id="A0A4T3F6I3"/>
<dbReference type="RefSeq" id="WP_136692041.1">
    <property type="nucleotide sequence ID" value="NZ_SSHH01000001.1"/>
</dbReference>
<dbReference type="GO" id="GO:0015344">
    <property type="term" value="F:siderophore uptake transmembrane transporter activity"/>
    <property type="evidence" value="ECO:0007669"/>
    <property type="project" value="TreeGrafter"/>
</dbReference>
<evidence type="ECO:0000256" key="1">
    <source>
        <dbReference type="ARBA" id="ARBA00004571"/>
    </source>
</evidence>
<evidence type="ECO:0000256" key="4">
    <source>
        <dbReference type="ARBA" id="ARBA00022692"/>
    </source>
</evidence>
<dbReference type="Proteomes" id="UP000309389">
    <property type="component" value="Unassembled WGS sequence"/>
</dbReference>
<name>A0A4T3F6I3_9SPHN</name>
<dbReference type="GO" id="GO:0009279">
    <property type="term" value="C:cell outer membrane"/>
    <property type="evidence" value="ECO:0007669"/>
    <property type="project" value="UniProtKB-SubCell"/>
</dbReference>
<proteinExistence type="predicted"/>
<dbReference type="InterPro" id="IPR037066">
    <property type="entry name" value="Plug_dom_sf"/>
</dbReference>
<evidence type="ECO:0000256" key="5">
    <source>
        <dbReference type="ARBA" id="ARBA00022729"/>
    </source>
</evidence>
<comment type="caution">
    <text evidence="10">The sequence shown here is derived from an EMBL/GenBank/DDBJ whole genome shotgun (WGS) entry which is preliminary data.</text>
</comment>
<evidence type="ECO:0000313" key="10">
    <source>
        <dbReference type="EMBL" id="TIX51282.1"/>
    </source>
</evidence>
<evidence type="ECO:0000256" key="3">
    <source>
        <dbReference type="ARBA" id="ARBA00022452"/>
    </source>
</evidence>
<gene>
    <name evidence="10" type="ORF">E5222_02110</name>
</gene>
<dbReference type="SUPFAM" id="SSF56935">
    <property type="entry name" value="Porins"/>
    <property type="match status" value="1"/>
</dbReference>
<reference evidence="10 11" key="1">
    <citation type="submission" date="2019-04" db="EMBL/GenBank/DDBJ databases">
        <title>Altererythrobacter aquimixticola sp. nov., isolated from sediment of junction between the ocean and a freshwater spring.</title>
        <authorList>
            <person name="Yoon J.-H."/>
        </authorList>
    </citation>
    <scope>NUCLEOTIDE SEQUENCE [LARGE SCALE GENOMIC DNA]</scope>
    <source>
        <strain evidence="10 11">SSKS-13</strain>
    </source>
</reference>
<sequence length="702" mass="76703">MALATALLGTAAPAWAEDGEQEHPAEELAAPGTVQQDGSDFPLNEAPTVYYPADFAAYSPRSALDMVEQLPGFNIDTGGGGGQNRGLGQANTNVLLNGERIVVKSGSITDELARIGADSVIRIELVEGSTLNIPGLSGRVANVVASSADGLQGQFEWRPQLAARYSENRWLEGIVSLSGTFGRLSFTVAAEGRPVRNGNGGPNIFTFGDGTVQERFSLTKANGDDKRFSGSVRYETAGGTIANLNSSYLHRRFRSFEDENVIAPASAPPVVERFDQRNRGHDREFGGDVDFALGPGRLKLIGLDAAQSLNFNTQSVVDPGTGDPATGSRFIQLRQTGERIGRSEYSWEMLNSDWQWSFEAAFNSLDQQGELFLLDPGGDFEQVQFAGATGGVREDRYESLLSFSHQLAGNLNMQLILGGEYSSIRQTGSNPNSRTFLRPKGSLSLGWTPEDGLSVSMRVDRRVGQLNFSDFLAAVNLNDNNQNAANNELRPDQSWGGEIEATKDFGAWGSASLRTFFRLFEDYVTIVPTPTGGEARGNVDFARIMGVELNATWQLAPMGLAGAKFDVRGRLRDSRYPDPVEGGFVPVEFARPHDLEIDFRYDVPGSNWAFGGGFRDTGQNPYYRVAEFGFDYSIDRNVTLFVEHKDVFGLSVQARVGNLLEREIVLDRQIFAGPRGSSPLLFRENRRREVGRVLSFTVKGSF</sequence>
<evidence type="ECO:0000256" key="7">
    <source>
        <dbReference type="ARBA" id="ARBA00023237"/>
    </source>
</evidence>
<feature type="region of interest" description="Disordered" evidence="8">
    <location>
        <begin position="1"/>
        <end position="24"/>
    </location>
</feature>
<protein>
    <recommendedName>
        <fullName evidence="9">TonB-dependent receptor plug domain-containing protein</fullName>
    </recommendedName>
</protein>
<dbReference type="Gene3D" id="2.170.130.10">
    <property type="entry name" value="TonB-dependent receptor, plug domain"/>
    <property type="match status" value="1"/>
</dbReference>
<evidence type="ECO:0000313" key="11">
    <source>
        <dbReference type="Proteomes" id="UP000309389"/>
    </source>
</evidence>
<evidence type="ECO:0000259" key="9">
    <source>
        <dbReference type="Pfam" id="PF07715"/>
    </source>
</evidence>
<dbReference type="Gene3D" id="2.40.170.20">
    <property type="entry name" value="TonB-dependent receptor, beta-barrel domain"/>
    <property type="match status" value="1"/>
</dbReference>
<evidence type="ECO:0000256" key="2">
    <source>
        <dbReference type="ARBA" id="ARBA00022448"/>
    </source>
</evidence>
<dbReference type="GO" id="GO:0044718">
    <property type="term" value="P:siderophore transmembrane transport"/>
    <property type="evidence" value="ECO:0007669"/>
    <property type="project" value="TreeGrafter"/>
</dbReference>
<dbReference type="InterPro" id="IPR036942">
    <property type="entry name" value="Beta-barrel_TonB_sf"/>
</dbReference>
<feature type="compositionally biased region" description="Low complexity" evidence="8">
    <location>
        <begin position="1"/>
        <end position="16"/>
    </location>
</feature>
<keyword evidence="4" id="KW-0812">Transmembrane</keyword>
<organism evidence="10 11">
    <name type="scientific">Alteraurantiacibacter aquimixticola</name>
    <dbReference type="NCBI Taxonomy" id="2489173"/>
    <lineage>
        <taxon>Bacteria</taxon>
        <taxon>Pseudomonadati</taxon>
        <taxon>Pseudomonadota</taxon>
        <taxon>Alphaproteobacteria</taxon>
        <taxon>Sphingomonadales</taxon>
        <taxon>Erythrobacteraceae</taxon>
        <taxon>Alteraurantiacibacter</taxon>
    </lineage>
</organism>
<feature type="domain" description="TonB-dependent receptor plug" evidence="9">
    <location>
        <begin position="48"/>
        <end position="130"/>
    </location>
</feature>
<evidence type="ECO:0000256" key="6">
    <source>
        <dbReference type="ARBA" id="ARBA00023136"/>
    </source>
</evidence>
<keyword evidence="5" id="KW-0732">Signal</keyword>
<dbReference type="PANTHER" id="PTHR30069">
    <property type="entry name" value="TONB-DEPENDENT OUTER MEMBRANE RECEPTOR"/>
    <property type="match status" value="1"/>
</dbReference>
<keyword evidence="6" id="KW-0472">Membrane</keyword>
<keyword evidence="2" id="KW-0813">Transport</keyword>
<keyword evidence="7" id="KW-0998">Cell outer membrane</keyword>
<dbReference type="InterPro" id="IPR012910">
    <property type="entry name" value="Plug_dom"/>
</dbReference>
<comment type="subcellular location">
    <subcellularLocation>
        <location evidence="1">Cell outer membrane</location>
        <topology evidence="1">Multi-pass membrane protein</topology>
    </subcellularLocation>
</comment>
<evidence type="ECO:0000256" key="8">
    <source>
        <dbReference type="SAM" id="MobiDB-lite"/>
    </source>
</evidence>